<dbReference type="GO" id="GO:0030246">
    <property type="term" value="F:carbohydrate binding"/>
    <property type="evidence" value="ECO:0007669"/>
    <property type="project" value="InterPro"/>
</dbReference>
<evidence type="ECO:0000259" key="1">
    <source>
        <dbReference type="Pfam" id="PF22184"/>
    </source>
</evidence>
<reference evidence="2" key="1">
    <citation type="submission" date="2020-10" db="EMBL/GenBank/DDBJ databases">
        <title>Taxonomic study of unclassified bacteria belonging to the class Ktedonobacteria.</title>
        <authorList>
            <person name="Yabe S."/>
            <person name="Wang C.M."/>
            <person name="Zheng Y."/>
            <person name="Sakai Y."/>
            <person name="Cavaletti L."/>
            <person name="Monciardini P."/>
            <person name="Donadio S."/>
        </authorList>
    </citation>
    <scope>NUCLEOTIDE SEQUENCE</scope>
    <source>
        <strain evidence="2">ID150040</strain>
    </source>
</reference>
<keyword evidence="3" id="KW-1185">Reference proteome</keyword>
<organism evidence="2 3">
    <name type="scientific">Reticulibacter mediterranei</name>
    <dbReference type="NCBI Taxonomy" id="2778369"/>
    <lineage>
        <taxon>Bacteria</taxon>
        <taxon>Bacillati</taxon>
        <taxon>Chloroflexota</taxon>
        <taxon>Ktedonobacteria</taxon>
        <taxon>Ktedonobacterales</taxon>
        <taxon>Reticulibacteraceae</taxon>
        <taxon>Reticulibacter</taxon>
    </lineage>
</organism>
<comment type="caution">
    <text evidence="2">The sequence shown here is derived from an EMBL/GenBank/DDBJ whole genome shotgun (WGS) entry which is preliminary data.</text>
</comment>
<dbReference type="Pfam" id="PF22184">
    <property type="entry name" value="CBM_56"/>
    <property type="match status" value="1"/>
</dbReference>
<proteinExistence type="predicted"/>
<evidence type="ECO:0000313" key="2">
    <source>
        <dbReference type="EMBL" id="GHO94375.1"/>
    </source>
</evidence>
<dbReference type="SUPFAM" id="SSF49870">
    <property type="entry name" value="Osmotin, thaumatin-like protein"/>
    <property type="match status" value="1"/>
</dbReference>
<dbReference type="CDD" id="cd09218">
    <property type="entry name" value="TLP-PA"/>
    <property type="match status" value="1"/>
</dbReference>
<evidence type="ECO:0000313" key="3">
    <source>
        <dbReference type="Proteomes" id="UP000597444"/>
    </source>
</evidence>
<dbReference type="Pfam" id="PF00314">
    <property type="entry name" value="Thaumatin"/>
    <property type="match status" value="1"/>
</dbReference>
<dbReference type="Proteomes" id="UP000597444">
    <property type="component" value="Unassembled WGS sequence"/>
</dbReference>
<dbReference type="Gene3D" id="2.60.110.10">
    <property type="entry name" value="Thaumatin"/>
    <property type="match status" value="1"/>
</dbReference>
<feature type="domain" description="CBM56" evidence="1">
    <location>
        <begin position="319"/>
        <end position="393"/>
    </location>
</feature>
<accession>A0A8J3N3N4</accession>
<dbReference type="PROSITE" id="PS51367">
    <property type="entry name" value="THAUMATIN_2"/>
    <property type="match status" value="1"/>
</dbReference>
<sequence length="402" mass="41629">MKRILNPVRAGAVTLILIFLTIAFWQFAIPPSSSARADAGGTRTFSFVNNTAETIWAGAAGNAGFPAPSGGGWEMPPGSTFSVTVSNGWQGRFWGRTYCSFNGGGTGSCETGDCGHVLKCNGANGATPASLAEFTLNGANGQDFYDVSYVDGFNVPITISPVGGASPRAGDRYWCGVAGCGTDLNPGCPGALRVMDSGGRIVACNSACNAFHSDQYCCTGPYNATNCKPTTWPVNYAAYFKSGCPDAYSYAYDDATSTFSDKDANYRISFGPPSGGGGVAPPTGGVPSTVAKPYVGMAFAETGANSATAKVTSGRFQVQVSSAGSGALRFTFTPDGWSPGGVTLRYAALGGAKHEVQMGGGNGSWQYTASNLGRKVPVAYWFLFQQDGVQYSTDSCATWTSP</sequence>
<dbReference type="InterPro" id="IPR037176">
    <property type="entry name" value="Osmotin/thaumatin-like_sf"/>
</dbReference>
<dbReference type="SMART" id="SM00205">
    <property type="entry name" value="THN"/>
    <property type="match status" value="1"/>
</dbReference>
<dbReference type="EMBL" id="BNJK01000001">
    <property type="protein sequence ID" value="GHO94375.1"/>
    <property type="molecule type" value="Genomic_DNA"/>
</dbReference>
<dbReference type="PANTHER" id="PTHR31048">
    <property type="entry name" value="OS03G0233200 PROTEIN"/>
    <property type="match status" value="1"/>
</dbReference>
<gene>
    <name evidence="2" type="ORF">KSF_044230</name>
</gene>
<dbReference type="RefSeq" id="WP_220205117.1">
    <property type="nucleotide sequence ID" value="NZ_BNJK01000001.1"/>
</dbReference>
<dbReference type="FunFam" id="2.60.110.10:FF:000004">
    <property type="entry name" value="THAUMATIN-LIKE PROTEIN 1"/>
    <property type="match status" value="1"/>
</dbReference>
<name>A0A8J3N3N4_9CHLR</name>
<dbReference type="InterPro" id="IPR001938">
    <property type="entry name" value="Thaumatin"/>
</dbReference>
<dbReference type="InterPro" id="IPR047569">
    <property type="entry name" value="CBM56"/>
</dbReference>
<dbReference type="PRINTS" id="PR00347">
    <property type="entry name" value="THAUMATIN"/>
</dbReference>
<protein>
    <recommendedName>
        <fullName evidence="1">CBM56 domain-containing protein</fullName>
    </recommendedName>
</protein>
<dbReference type="AlphaFoldDB" id="A0A8J3N3N4"/>